<protein>
    <submittedName>
        <fullName evidence="1">Uncharacterized protein</fullName>
    </submittedName>
</protein>
<organism evidence="1 2">
    <name type="scientific">Streptomyces lomondensis</name>
    <dbReference type="NCBI Taxonomy" id="68229"/>
    <lineage>
        <taxon>Bacteria</taxon>
        <taxon>Bacillati</taxon>
        <taxon>Actinomycetota</taxon>
        <taxon>Actinomycetes</taxon>
        <taxon>Kitasatosporales</taxon>
        <taxon>Streptomycetaceae</taxon>
        <taxon>Streptomyces</taxon>
    </lineage>
</organism>
<evidence type="ECO:0000313" key="1">
    <source>
        <dbReference type="EMBL" id="GGW88852.1"/>
    </source>
</evidence>
<gene>
    <name evidence="1" type="ORF">GCM10010383_17580</name>
</gene>
<dbReference type="Proteomes" id="UP000617743">
    <property type="component" value="Unassembled WGS sequence"/>
</dbReference>
<accession>A0ABQ2X072</accession>
<evidence type="ECO:0000313" key="2">
    <source>
        <dbReference type="Proteomes" id="UP000617743"/>
    </source>
</evidence>
<dbReference type="EMBL" id="BMWC01000002">
    <property type="protein sequence ID" value="GGW88852.1"/>
    <property type="molecule type" value="Genomic_DNA"/>
</dbReference>
<keyword evidence="2" id="KW-1185">Reference proteome</keyword>
<proteinExistence type="predicted"/>
<sequence>MRYDLYVWERLVRRLETDWAPCGRYREDLFHRDLKARDALEQLIREAGEAYAGALREVVTRLDRIFTAYTDTKPVRDEEKGRWWWNRVPRRTPW</sequence>
<name>A0ABQ2X072_9ACTN</name>
<reference evidence="2" key="1">
    <citation type="journal article" date="2019" name="Int. J. Syst. Evol. Microbiol.">
        <title>The Global Catalogue of Microorganisms (GCM) 10K type strain sequencing project: providing services to taxonomists for standard genome sequencing and annotation.</title>
        <authorList>
            <consortium name="The Broad Institute Genomics Platform"/>
            <consortium name="The Broad Institute Genome Sequencing Center for Infectious Disease"/>
            <person name="Wu L."/>
            <person name="Ma J."/>
        </authorList>
    </citation>
    <scope>NUCLEOTIDE SEQUENCE [LARGE SCALE GENOMIC DNA]</scope>
    <source>
        <strain evidence="2">JCM 4866</strain>
    </source>
</reference>
<comment type="caution">
    <text evidence="1">The sequence shown here is derived from an EMBL/GenBank/DDBJ whole genome shotgun (WGS) entry which is preliminary data.</text>
</comment>
<dbReference type="RefSeq" id="WP_229906324.1">
    <property type="nucleotide sequence ID" value="NZ_BMWC01000002.1"/>
</dbReference>